<dbReference type="InterPro" id="IPR006311">
    <property type="entry name" value="TAT_signal"/>
</dbReference>
<comment type="caution">
    <text evidence="2">The sequence shown here is derived from an EMBL/GenBank/DDBJ whole genome shotgun (WGS) entry which is preliminary data.</text>
</comment>
<dbReference type="EMBL" id="BAAAQD010000004">
    <property type="protein sequence ID" value="GAA1512465.1"/>
    <property type="molecule type" value="Genomic_DNA"/>
</dbReference>
<dbReference type="Proteomes" id="UP001501470">
    <property type="component" value="Unassembled WGS sequence"/>
</dbReference>
<organism evidence="2 3">
    <name type="scientific">Dactylosporangium maewongense</name>
    <dbReference type="NCBI Taxonomy" id="634393"/>
    <lineage>
        <taxon>Bacteria</taxon>
        <taxon>Bacillati</taxon>
        <taxon>Actinomycetota</taxon>
        <taxon>Actinomycetes</taxon>
        <taxon>Micromonosporales</taxon>
        <taxon>Micromonosporaceae</taxon>
        <taxon>Dactylosporangium</taxon>
    </lineage>
</organism>
<evidence type="ECO:0000313" key="3">
    <source>
        <dbReference type="Proteomes" id="UP001501470"/>
    </source>
</evidence>
<accession>A0ABN2A6I5</accession>
<feature type="transmembrane region" description="Helical" evidence="1">
    <location>
        <begin position="42"/>
        <end position="64"/>
    </location>
</feature>
<reference evidence="2 3" key="1">
    <citation type="journal article" date="2019" name="Int. J. Syst. Evol. Microbiol.">
        <title>The Global Catalogue of Microorganisms (GCM) 10K type strain sequencing project: providing services to taxonomists for standard genome sequencing and annotation.</title>
        <authorList>
            <consortium name="The Broad Institute Genomics Platform"/>
            <consortium name="The Broad Institute Genome Sequencing Center for Infectious Disease"/>
            <person name="Wu L."/>
            <person name="Ma J."/>
        </authorList>
    </citation>
    <scope>NUCLEOTIDE SEQUENCE [LARGE SCALE GENOMIC DNA]</scope>
    <source>
        <strain evidence="2 3">JCM 15933</strain>
    </source>
</reference>
<dbReference type="RefSeq" id="WP_344502318.1">
    <property type="nucleotide sequence ID" value="NZ_BAAAQD010000004.1"/>
</dbReference>
<gene>
    <name evidence="2" type="ORF">GCM10009827_028490</name>
</gene>
<evidence type="ECO:0008006" key="4">
    <source>
        <dbReference type="Google" id="ProtNLM"/>
    </source>
</evidence>
<keyword evidence="1" id="KW-0472">Membrane</keyword>
<dbReference type="InterPro" id="IPR047789">
    <property type="entry name" value="CU044_5270-like"/>
</dbReference>
<dbReference type="PROSITE" id="PS51318">
    <property type="entry name" value="TAT"/>
    <property type="match status" value="1"/>
</dbReference>
<keyword evidence="3" id="KW-1185">Reference proteome</keyword>
<sequence>MNDPTTPAAPPVPVLPAARRQALRHHLVNELHRPARRSRRTLLLVPAGVLAVALAAGVVAHALAPVSAPLVVTVAQGDHGAATLLLQRMAAAATGEPGPSPSGGEYLYVKSRVAYSDVGDGPARLQPVHEREIWIPLFHRGDGQVRQPFYIVPLLGAIPSTRKLPDMTPNAQVVDLPADPDELLAKLYQRHTGQGYDPDSAVFTAIGDILRESLVPPQIRAALYRAAAKIPDVEVVRGVTDAAGRPGIAVAHTDQSWRHEWIFDERTYDYLGERSYLVQDTVDGPAGTVLGMSAVTQRAVVPDLGARPKR</sequence>
<evidence type="ECO:0000256" key="1">
    <source>
        <dbReference type="SAM" id="Phobius"/>
    </source>
</evidence>
<protein>
    <recommendedName>
        <fullName evidence="4">CU044_5270 family protein</fullName>
    </recommendedName>
</protein>
<dbReference type="NCBIfam" id="NF038083">
    <property type="entry name" value="CU044_5270_fam"/>
    <property type="match status" value="1"/>
</dbReference>
<name>A0ABN2A6I5_9ACTN</name>
<keyword evidence="1" id="KW-0812">Transmembrane</keyword>
<keyword evidence="1" id="KW-1133">Transmembrane helix</keyword>
<evidence type="ECO:0000313" key="2">
    <source>
        <dbReference type="EMBL" id="GAA1512465.1"/>
    </source>
</evidence>
<proteinExistence type="predicted"/>